<gene>
    <name evidence="2" type="ORF">A7P95_00105</name>
</gene>
<organism evidence="2 3">
    <name type="scientific">Eikenella longinqua</name>
    <dbReference type="NCBI Taxonomy" id="1795827"/>
    <lineage>
        <taxon>Bacteria</taxon>
        <taxon>Pseudomonadati</taxon>
        <taxon>Pseudomonadota</taxon>
        <taxon>Betaproteobacteria</taxon>
        <taxon>Neisseriales</taxon>
        <taxon>Neisseriaceae</taxon>
        <taxon>Eikenella</taxon>
    </lineage>
</organism>
<dbReference type="OrthoDB" id="9178758at2"/>
<dbReference type="AlphaFoldDB" id="A0A1A9S1Q9"/>
<dbReference type="SMART" id="SM01252">
    <property type="entry name" value="KilA-N"/>
    <property type="match status" value="1"/>
</dbReference>
<feature type="domain" description="KilA-N" evidence="1">
    <location>
        <begin position="1"/>
        <end position="96"/>
    </location>
</feature>
<dbReference type="STRING" id="1795827.A7P95_00105"/>
<evidence type="ECO:0000313" key="3">
    <source>
        <dbReference type="Proteomes" id="UP000077885"/>
    </source>
</evidence>
<dbReference type="Pfam" id="PF04383">
    <property type="entry name" value="KilA-N"/>
    <property type="match status" value="1"/>
</dbReference>
<dbReference type="Proteomes" id="UP000077885">
    <property type="component" value="Unassembled WGS sequence"/>
</dbReference>
<dbReference type="EMBL" id="LXSL01000009">
    <property type="protein sequence ID" value="OAM31474.1"/>
    <property type="molecule type" value="Genomic_DNA"/>
</dbReference>
<keyword evidence="3" id="KW-1185">Reference proteome</keyword>
<evidence type="ECO:0000259" key="1">
    <source>
        <dbReference type="PROSITE" id="PS51301"/>
    </source>
</evidence>
<name>A0A1A9S1Q9_9NEIS</name>
<reference evidence="3" key="1">
    <citation type="submission" date="2016-05" db="EMBL/GenBank/DDBJ databases">
        <title>Draft genome of Corynebacterium afermentans subsp. afermentans LCDC 88199T.</title>
        <authorList>
            <person name="Bernier A.-M."/>
            <person name="Bernard K."/>
        </authorList>
    </citation>
    <scope>NUCLEOTIDE SEQUENCE [LARGE SCALE GENOMIC DNA]</scope>
    <source>
        <strain evidence="3">NML02-A-017</strain>
    </source>
</reference>
<accession>A0A1A9S1Q9</accession>
<comment type="caution">
    <text evidence="2">The sequence shown here is derived from an EMBL/GenBank/DDBJ whole genome shotgun (WGS) entry which is preliminary data.</text>
</comment>
<sequence length="270" mass="30505">MNAISVANVAIRQFDNLYSLNDLHRAAGGLEKNKPANWLRNQQTADLIAELEKAQIRAIQKKQKLGTFVSKELVVHYGMWISPAFSLKVIRAFLDTQEDVSGSPKLGTQTTIDERRGLVDAVKAFAIRRNLDFSTAFKMVHQRFGVEKIEQIAAPLLPSAVAYVHSLMLHDGISGEVLDRLPPTLPNLEPMLFHTLFCAEFIYYHDAAFRLFNRSLAAGISDHAKDAMRLIRATARHMGVNLPDHRYFDSFPWAGDAAEKQQYHRLCFDI</sequence>
<dbReference type="InterPro" id="IPR018004">
    <property type="entry name" value="KilA/APSES_HTH"/>
</dbReference>
<dbReference type="InterPro" id="IPR017880">
    <property type="entry name" value="KilA_N"/>
</dbReference>
<protein>
    <recommendedName>
        <fullName evidence="1">KilA-N domain-containing protein</fullName>
    </recommendedName>
</protein>
<dbReference type="PROSITE" id="PS51301">
    <property type="entry name" value="KILA_N"/>
    <property type="match status" value="1"/>
</dbReference>
<evidence type="ECO:0000313" key="2">
    <source>
        <dbReference type="EMBL" id="OAM31474.1"/>
    </source>
</evidence>
<proteinExistence type="predicted"/>
<dbReference type="RefSeq" id="WP_067589355.1">
    <property type="nucleotide sequence ID" value="NZ_LXSL01000009.1"/>
</dbReference>